<name>A0A344TRT3_9BACT</name>
<protein>
    <submittedName>
        <fullName evidence="1">Uncharacterized protein</fullName>
    </submittedName>
</protein>
<reference evidence="1 2" key="1">
    <citation type="submission" date="2018-07" db="EMBL/GenBank/DDBJ databases">
        <title>Genome sequencing of Runella.</title>
        <authorList>
            <person name="Baek M.-G."/>
            <person name="Yi H."/>
        </authorList>
    </citation>
    <scope>NUCLEOTIDE SEQUENCE [LARGE SCALE GENOMIC DNA]</scope>
    <source>
        <strain evidence="1 2">HYN0085</strain>
    </source>
</reference>
<evidence type="ECO:0000313" key="1">
    <source>
        <dbReference type="EMBL" id="AXE21354.1"/>
    </source>
</evidence>
<evidence type="ECO:0000313" key="2">
    <source>
        <dbReference type="Proteomes" id="UP000251993"/>
    </source>
</evidence>
<proteinExistence type="predicted"/>
<organism evidence="1 2">
    <name type="scientific">Runella rosea</name>
    <dbReference type="NCBI Taxonomy" id="2259595"/>
    <lineage>
        <taxon>Bacteria</taxon>
        <taxon>Pseudomonadati</taxon>
        <taxon>Bacteroidota</taxon>
        <taxon>Cytophagia</taxon>
        <taxon>Cytophagales</taxon>
        <taxon>Spirosomataceae</taxon>
        <taxon>Runella</taxon>
    </lineage>
</organism>
<dbReference type="AlphaFoldDB" id="A0A344TRT3"/>
<dbReference type="Proteomes" id="UP000251993">
    <property type="component" value="Chromosome"/>
</dbReference>
<gene>
    <name evidence="1" type="ORF">DR864_00005</name>
</gene>
<accession>A0A344TRT3</accession>
<keyword evidence="2" id="KW-1185">Reference proteome</keyword>
<dbReference type="KEGG" id="run:DR864_00005"/>
<sequence>MAKNAVMSAAFFMLLPKFGDASNLAFTELSSESNKYGNPHKQLEKVVDALSFDFSGLSGVCLPCNDAGYAVRTGAI</sequence>
<dbReference type="EMBL" id="CP030850">
    <property type="protein sequence ID" value="AXE21354.1"/>
    <property type="molecule type" value="Genomic_DNA"/>
</dbReference>